<evidence type="ECO:0000313" key="2">
    <source>
        <dbReference type="Proteomes" id="UP001277972"/>
    </source>
</evidence>
<gene>
    <name evidence="1" type="ORF">SH601_05500</name>
</gene>
<name>A0ACC6M3J3_9BACI</name>
<sequence length="69" mass="7877">MKDKRINRPQHIKTLMQEQINILRRDDGLDPIDKARAIAYLSNIALTAIKDGDFDERLKAIESQLEGDG</sequence>
<evidence type="ECO:0000313" key="1">
    <source>
        <dbReference type="EMBL" id="MDX8045440.1"/>
    </source>
</evidence>
<protein>
    <submittedName>
        <fullName evidence="1">Uncharacterized protein</fullName>
    </submittedName>
</protein>
<reference evidence="1" key="1">
    <citation type="submission" date="2023-11" db="EMBL/GenBank/DDBJ databases">
        <title>Gracilibacillus pellucida a moderately halophilic bacterium isolated from saline soil in Xinjiang province.</title>
        <authorList>
            <person name="Zhang Z."/>
            <person name="Tan F."/>
            <person name="Wang Y."/>
            <person name="Xia M."/>
        </authorList>
    </citation>
    <scope>NUCLEOTIDE SEQUENCE</scope>
    <source>
        <strain evidence="1">S3-1-1</strain>
    </source>
</reference>
<comment type="caution">
    <text evidence="1">The sequence shown here is derived from an EMBL/GenBank/DDBJ whole genome shotgun (WGS) entry which is preliminary data.</text>
</comment>
<keyword evidence="2" id="KW-1185">Reference proteome</keyword>
<dbReference type="Proteomes" id="UP001277972">
    <property type="component" value="Unassembled WGS sequence"/>
</dbReference>
<proteinExistence type="predicted"/>
<organism evidence="1 2">
    <name type="scientific">Gracilibacillus pellucidus</name>
    <dbReference type="NCBI Taxonomy" id="3095368"/>
    <lineage>
        <taxon>Bacteria</taxon>
        <taxon>Bacillati</taxon>
        <taxon>Bacillota</taxon>
        <taxon>Bacilli</taxon>
        <taxon>Bacillales</taxon>
        <taxon>Bacillaceae</taxon>
        <taxon>Gracilibacillus</taxon>
    </lineage>
</organism>
<dbReference type="EMBL" id="JAWZSR010000002">
    <property type="protein sequence ID" value="MDX8045440.1"/>
    <property type="molecule type" value="Genomic_DNA"/>
</dbReference>
<accession>A0ACC6M3J3</accession>